<dbReference type="OrthoDB" id="5337308at2759"/>
<reference evidence="1" key="1">
    <citation type="submission" date="2019-04" db="EMBL/GenBank/DDBJ databases">
        <title>Friends and foes A comparative genomics study of 23 Aspergillus species from section Flavi.</title>
        <authorList>
            <consortium name="DOE Joint Genome Institute"/>
            <person name="Kjaerbolling I."/>
            <person name="Vesth T."/>
            <person name="Frisvad J.C."/>
            <person name="Nybo J.L."/>
            <person name="Theobald S."/>
            <person name="Kildgaard S."/>
            <person name="Isbrandt T."/>
            <person name="Kuo A."/>
            <person name="Sato A."/>
            <person name="Lyhne E.K."/>
            <person name="Kogle M.E."/>
            <person name="Wiebenga A."/>
            <person name="Kun R.S."/>
            <person name="Lubbers R.J."/>
            <person name="Makela M.R."/>
            <person name="Barry K."/>
            <person name="Chovatia M."/>
            <person name="Clum A."/>
            <person name="Daum C."/>
            <person name="Haridas S."/>
            <person name="He G."/>
            <person name="LaButti K."/>
            <person name="Lipzen A."/>
            <person name="Mondo S."/>
            <person name="Riley R."/>
            <person name="Salamov A."/>
            <person name="Simmons B.A."/>
            <person name="Magnuson J.K."/>
            <person name="Henrissat B."/>
            <person name="Mortensen U.H."/>
            <person name="Larsen T.O."/>
            <person name="Devries R.P."/>
            <person name="Grigoriev I.V."/>
            <person name="Machida M."/>
            <person name="Baker S.E."/>
            <person name="Andersen M.R."/>
        </authorList>
    </citation>
    <scope>NUCLEOTIDE SEQUENCE</scope>
    <source>
        <strain evidence="1">CBS 117612</strain>
    </source>
</reference>
<dbReference type="AlphaFoldDB" id="A0A5N6Y592"/>
<name>A0A5N6Y592_9EURO</name>
<sequence length="245" mass="27762">MDGDQEAANNAVPVPISRWTEYGDLARYGWDLSKKRKTTDSIAQEVLEPMLPELNIDPDKNERMLITQSYPVTVDGKTYEATRGYYKSLFNRDGGMIVVDDVSSPATEAPDKPMEDIVPLRQWSDVVFLLWQDYTKGTPGVLRHIFQSVVANEQSLSIMRQALGEADDFKNWDKYTPMNTDGRTFRPGSDEYYALLYCPNGRGIGWLLTQHKAQMGLLTVSSITVFGQDGEPMLYFKIDPVEQND</sequence>
<dbReference type="EMBL" id="ML737146">
    <property type="protein sequence ID" value="KAE8340625.1"/>
    <property type="molecule type" value="Genomic_DNA"/>
</dbReference>
<gene>
    <name evidence="1" type="ORF">BDV24DRAFT_175125</name>
</gene>
<accession>A0A5N6Y592</accession>
<organism evidence="1">
    <name type="scientific">Aspergillus arachidicola</name>
    <dbReference type="NCBI Taxonomy" id="656916"/>
    <lineage>
        <taxon>Eukaryota</taxon>
        <taxon>Fungi</taxon>
        <taxon>Dikarya</taxon>
        <taxon>Ascomycota</taxon>
        <taxon>Pezizomycotina</taxon>
        <taxon>Eurotiomycetes</taxon>
        <taxon>Eurotiomycetidae</taxon>
        <taxon>Eurotiales</taxon>
        <taxon>Aspergillaceae</taxon>
        <taxon>Aspergillus</taxon>
        <taxon>Aspergillus subgen. Circumdati</taxon>
    </lineage>
</organism>
<proteinExistence type="predicted"/>
<protein>
    <submittedName>
        <fullName evidence="1">Uncharacterized protein</fullName>
    </submittedName>
</protein>
<dbReference type="Proteomes" id="UP000325558">
    <property type="component" value="Unassembled WGS sequence"/>
</dbReference>
<evidence type="ECO:0000313" key="1">
    <source>
        <dbReference type="EMBL" id="KAE8340625.1"/>
    </source>
</evidence>